<evidence type="ECO:0000256" key="7">
    <source>
        <dbReference type="ARBA" id="ARBA00022857"/>
    </source>
</evidence>
<sequence length="595" mass="66604">MTGMFYQLTKGELGAGRDQGACVAWRTPVARESFPRDLVGLPRHFTRRHSLKLPRKILIGLTSSPNRLEHGKIENLAIRSQRLDSDGVGAMITNRDEKNHLSEFSDALQTVAKALEDVAVKKALAQDEAAQWKHKYELELLRNSQLERSIASRALDSSRQDNLSVTSVISEGDIDATEFRSSPQNTQTRSNGYLQYKETIQNSKVLSYSPDLFNNLYLDTQLDSKISEKASFTLTLDPVDERRKEQNHDLVSFDDGDINAEVRSNKQIALVWNSSPASVFILLKPNAAAVQQLCEEMVWWLREQNVTKIYVEPRVKAELMEENADFEFIQTCETEKQLVTINKSVDLVITLGGDGTMLWAASLFKGPMPPLVAFSMGSLGFMTKFQSSMYRESLQAIMKGPAYITLRHRLHCQIIRHDRETDDNTSSESAEYLVLNEVSIDRGMSSALSNLECFCDGHFVTIVQGDGLIISSPSGSTAYSLAAGGSVVHPQVPGILFTPICPHSLSFRPLILPDYVTLRVQLPLNCRGQAWASFDGKGRQQLWGGDALIVRMSEWPVPAVCEKESSGDFLRSVRESLHWNRRNIQLADERPSPSH</sequence>
<comment type="similarity">
    <text evidence="1">Belongs to the NAD kinase family.</text>
</comment>
<dbReference type="PANTHER" id="PTHR20275:SF0">
    <property type="entry name" value="NAD KINASE"/>
    <property type="match status" value="1"/>
</dbReference>
<dbReference type="FunFam" id="2.60.200.30:FF:000006">
    <property type="entry name" value="probable NAD kinase 1"/>
    <property type="match status" value="1"/>
</dbReference>
<dbReference type="Gramene" id="Pp3c10_23020V3.7">
    <property type="protein sequence ID" value="Pp3c10_23020V3.7"/>
    <property type="gene ID" value="Pp3c10_23020"/>
</dbReference>
<dbReference type="GO" id="GO:0006741">
    <property type="term" value="P:NADP+ biosynthetic process"/>
    <property type="evidence" value="ECO:0000318"/>
    <property type="project" value="GO_Central"/>
</dbReference>
<name>A0A7I4A115_PHYPA</name>
<dbReference type="Proteomes" id="UP000006727">
    <property type="component" value="Chromosome 10"/>
</dbReference>
<evidence type="ECO:0000256" key="5">
    <source>
        <dbReference type="ARBA" id="ARBA00022777"/>
    </source>
</evidence>
<evidence type="ECO:0000256" key="9">
    <source>
        <dbReference type="ARBA" id="ARBA00047925"/>
    </source>
</evidence>
<dbReference type="EMBL" id="ABEU02000010">
    <property type="status" value="NOT_ANNOTATED_CDS"/>
    <property type="molecule type" value="Genomic_DNA"/>
</dbReference>
<evidence type="ECO:0000313" key="10">
    <source>
        <dbReference type="EnsemblPlants" id="Pp3c10_23020V3.7"/>
    </source>
</evidence>
<evidence type="ECO:0000313" key="11">
    <source>
        <dbReference type="Proteomes" id="UP000006727"/>
    </source>
</evidence>
<keyword evidence="5" id="KW-0418">Kinase</keyword>
<dbReference type="InterPro" id="IPR016064">
    <property type="entry name" value="NAD/diacylglycerol_kinase_sf"/>
</dbReference>
<dbReference type="GO" id="GO:0003951">
    <property type="term" value="F:NAD+ kinase activity"/>
    <property type="evidence" value="ECO:0000318"/>
    <property type="project" value="GO_Central"/>
</dbReference>
<reference evidence="10" key="3">
    <citation type="submission" date="2020-12" db="UniProtKB">
        <authorList>
            <consortium name="EnsemblPlants"/>
        </authorList>
    </citation>
    <scope>IDENTIFICATION</scope>
</reference>
<keyword evidence="7" id="KW-0521">NADP</keyword>
<accession>A0A7I4A115</accession>
<dbReference type="InterPro" id="IPR017438">
    <property type="entry name" value="ATP-NAD_kinase_N"/>
</dbReference>
<dbReference type="PANTHER" id="PTHR20275">
    <property type="entry name" value="NAD KINASE"/>
    <property type="match status" value="1"/>
</dbReference>
<dbReference type="GO" id="GO:0019674">
    <property type="term" value="P:NAD+ metabolic process"/>
    <property type="evidence" value="ECO:0007669"/>
    <property type="project" value="InterPro"/>
</dbReference>
<evidence type="ECO:0000256" key="4">
    <source>
        <dbReference type="ARBA" id="ARBA00022741"/>
    </source>
</evidence>
<keyword evidence="4" id="KW-0547">Nucleotide-binding</keyword>
<organism evidence="10 11">
    <name type="scientific">Physcomitrium patens</name>
    <name type="common">Spreading-leaved earth moss</name>
    <name type="synonym">Physcomitrella patens</name>
    <dbReference type="NCBI Taxonomy" id="3218"/>
    <lineage>
        <taxon>Eukaryota</taxon>
        <taxon>Viridiplantae</taxon>
        <taxon>Streptophyta</taxon>
        <taxon>Embryophyta</taxon>
        <taxon>Bryophyta</taxon>
        <taxon>Bryophytina</taxon>
        <taxon>Bryopsida</taxon>
        <taxon>Funariidae</taxon>
        <taxon>Funariales</taxon>
        <taxon>Funariaceae</taxon>
        <taxon>Physcomitrium</taxon>
    </lineage>
</organism>
<dbReference type="Pfam" id="PF20143">
    <property type="entry name" value="NAD_kinase_C"/>
    <property type="match status" value="1"/>
</dbReference>
<evidence type="ECO:0000256" key="1">
    <source>
        <dbReference type="ARBA" id="ARBA00010995"/>
    </source>
</evidence>
<dbReference type="InParanoid" id="A0A7I4A115"/>
<reference evidence="10 11" key="2">
    <citation type="journal article" date="2018" name="Plant J.">
        <title>The Physcomitrella patens chromosome-scale assembly reveals moss genome structure and evolution.</title>
        <authorList>
            <person name="Lang D."/>
            <person name="Ullrich K.K."/>
            <person name="Murat F."/>
            <person name="Fuchs J."/>
            <person name="Jenkins J."/>
            <person name="Haas F.B."/>
            <person name="Piednoel M."/>
            <person name="Gundlach H."/>
            <person name="Van Bel M."/>
            <person name="Meyberg R."/>
            <person name="Vives C."/>
            <person name="Morata J."/>
            <person name="Symeonidi A."/>
            <person name="Hiss M."/>
            <person name="Muchero W."/>
            <person name="Kamisugi Y."/>
            <person name="Saleh O."/>
            <person name="Blanc G."/>
            <person name="Decker E.L."/>
            <person name="van Gessel N."/>
            <person name="Grimwood J."/>
            <person name="Hayes R.D."/>
            <person name="Graham S.W."/>
            <person name="Gunter L.E."/>
            <person name="McDaniel S.F."/>
            <person name="Hoernstein S.N.W."/>
            <person name="Larsson A."/>
            <person name="Li F.W."/>
            <person name="Perroud P.F."/>
            <person name="Phillips J."/>
            <person name="Ranjan P."/>
            <person name="Rokshar D.S."/>
            <person name="Rothfels C.J."/>
            <person name="Schneider L."/>
            <person name="Shu S."/>
            <person name="Stevenson D.W."/>
            <person name="Thummler F."/>
            <person name="Tillich M."/>
            <person name="Villarreal Aguilar J.C."/>
            <person name="Widiez T."/>
            <person name="Wong G.K."/>
            <person name="Wymore A."/>
            <person name="Zhang Y."/>
            <person name="Zimmer A.D."/>
            <person name="Quatrano R.S."/>
            <person name="Mayer K.F.X."/>
            <person name="Goodstein D."/>
            <person name="Casacuberta J.M."/>
            <person name="Vandepoele K."/>
            <person name="Reski R."/>
            <person name="Cuming A.C."/>
            <person name="Tuskan G.A."/>
            <person name="Maumus F."/>
            <person name="Salse J."/>
            <person name="Schmutz J."/>
            <person name="Rensing S.A."/>
        </authorList>
    </citation>
    <scope>NUCLEOTIDE SEQUENCE [LARGE SCALE GENOMIC DNA]</scope>
    <source>
        <strain evidence="10 11">cv. Gransden 2004</strain>
    </source>
</reference>
<reference evidence="10 11" key="1">
    <citation type="journal article" date="2008" name="Science">
        <title>The Physcomitrella genome reveals evolutionary insights into the conquest of land by plants.</title>
        <authorList>
            <person name="Rensing S."/>
            <person name="Lang D."/>
            <person name="Zimmer A."/>
            <person name="Terry A."/>
            <person name="Salamov A."/>
            <person name="Shapiro H."/>
            <person name="Nishiyama T."/>
            <person name="Perroud P.-F."/>
            <person name="Lindquist E."/>
            <person name="Kamisugi Y."/>
            <person name="Tanahashi T."/>
            <person name="Sakakibara K."/>
            <person name="Fujita T."/>
            <person name="Oishi K."/>
            <person name="Shin-I T."/>
            <person name="Kuroki Y."/>
            <person name="Toyoda A."/>
            <person name="Suzuki Y."/>
            <person name="Hashimoto A."/>
            <person name="Yamaguchi K."/>
            <person name="Sugano A."/>
            <person name="Kohara Y."/>
            <person name="Fujiyama A."/>
            <person name="Anterola A."/>
            <person name="Aoki S."/>
            <person name="Ashton N."/>
            <person name="Barbazuk W.B."/>
            <person name="Barker E."/>
            <person name="Bennetzen J."/>
            <person name="Bezanilla M."/>
            <person name="Blankenship R."/>
            <person name="Cho S.H."/>
            <person name="Dutcher S."/>
            <person name="Estelle M."/>
            <person name="Fawcett J.A."/>
            <person name="Gundlach H."/>
            <person name="Hanada K."/>
            <person name="Heyl A."/>
            <person name="Hicks K.A."/>
            <person name="Hugh J."/>
            <person name="Lohr M."/>
            <person name="Mayer K."/>
            <person name="Melkozernov A."/>
            <person name="Murata T."/>
            <person name="Nelson D."/>
            <person name="Pils B."/>
            <person name="Prigge M."/>
            <person name="Reiss B."/>
            <person name="Renner T."/>
            <person name="Rombauts S."/>
            <person name="Rushton P."/>
            <person name="Sanderfoot A."/>
            <person name="Schween G."/>
            <person name="Shiu S.-H."/>
            <person name="Stueber K."/>
            <person name="Theodoulou F.L."/>
            <person name="Tu H."/>
            <person name="Van de Peer Y."/>
            <person name="Verrier P.J."/>
            <person name="Waters E."/>
            <person name="Wood A."/>
            <person name="Yang L."/>
            <person name="Cove D."/>
            <person name="Cuming A."/>
            <person name="Hasebe M."/>
            <person name="Lucas S."/>
            <person name="Mishler D.B."/>
            <person name="Reski R."/>
            <person name="Grigoriev I."/>
            <person name="Quatrano R.S."/>
            <person name="Boore J.L."/>
        </authorList>
    </citation>
    <scope>NUCLEOTIDE SEQUENCE [LARGE SCALE GENOMIC DNA]</scope>
    <source>
        <strain evidence="10 11">cv. Gransden 2004</strain>
    </source>
</reference>
<keyword evidence="6" id="KW-0067">ATP-binding</keyword>
<keyword evidence="11" id="KW-1185">Reference proteome</keyword>
<dbReference type="Gene3D" id="2.60.200.30">
    <property type="entry name" value="Probable inorganic polyphosphate/atp-NAD kinase, domain 2"/>
    <property type="match status" value="1"/>
</dbReference>
<dbReference type="HAMAP" id="MF_00361">
    <property type="entry name" value="NAD_kinase"/>
    <property type="match status" value="1"/>
</dbReference>
<evidence type="ECO:0000256" key="8">
    <source>
        <dbReference type="ARBA" id="ARBA00023027"/>
    </source>
</evidence>
<protein>
    <recommendedName>
        <fullName evidence="2">NAD(+) kinase</fullName>
        <ecNumber evidence="2">2.7.1.23</ecNumber>
    </recommendedName>
</protein>
<evidence type="ECO:0000256" key="2">
    <source>
        <dbReference type="ARBA" id="ARBA00012120"/>
    </source>
</evidence>
<dbReference type="SUPFAM" id="SSF111331">
    <property type="entry name" value="NAD kinase/diacylglycerol kinase-like"/>
    <property type="match status" value="1"/>
</dbReference>
<gene>
    <name evidence="10" type="primary">LOC112287876</name>
</gene>
<dbReference type="RefSeq" id="XP_024387225.1">
    <property type="nucleotide sequence ID" value="XM_024531457.2"/>
</dbReference>
<dbReference type="KEGG" id="ppp:112287876"/>
<evidence type="ECO:0000256" key="3">
    <source>
        <dbReference type="ARBA" id="ARBA00022679"/>
    </source>
</evidence>
<dbReference type="Pfam" id="PF01513">
    <property type="entry name" value="NAD_kinase"/>
    <property type="match status" value="1"/>
</dbReference>
<dbReference type="OrthoDB" id="24581at2759"/>
<dbReference type="Gene3D" id="3.40.50.10330">
    <property type="entry name" value="Probable inorganic polyphosphate/atp-NAD kinase, domain 1"/>
    <property type="match status" value="1"/>
</dbReference>
<comment type="catalytic activity">
    <reaction evidence="9">
        <text>NAD(+) + ATP = ADP + NADP(+) + H(+)</text>
        <dbReference type="Rhea" id="RHEA:18629"/>
        <dbReference type="ChEBI" id="CHEBI:15378"/>
        <dbReference type="ChEBI" id="CHEBI:30616"/>
        <dbReference type="ChEBI" id="CHEBI:57540"/>
        <dbReference type="ChEBI" id="CHEBI:58349"/>
        <dbReference type="ChEBI" id="CHEBI:456216"/>
        <dbReference type="EC" id="2.7.1.23"/>
    </reaction>
</comment>
<dbReference type="AlphaFoldDB" id="A0A7I4A115"/>
<dbReference type="InterPro" id="IPR002504">
    <property type="entry name" value="NADK"/>
</dbReference>
<dbReference type="InterPro" id="IPR017437">
    <property type="entry name" value="ATP-NAD_kinase_PpnK-typ_C"/>
</dbReference>
<keyword evidence="8" id="KW-0520">NAD</keyword>
<proteinExistence type="inferred from homology"/>
<dbReference type="GO" id="GO:0005524">
    <property type="term" value="F:ATP binding"/>
    <property type="evidence" value="ECO:0007669"/>
    <property type="project" value="UniProtKB-KW"/>
</dbReference>
<dbReference type="EC" id="2.7.1.23" evidence="2"/>
<evidence type="ECO:0000256" key="6">
    <source>
        <dbReference type="ARBA" id="ARBA00022840"/>
    </source>
</evidence>
<keyword evidence="3" id="KW-0808">Transferase</keyword>
<dbReference type="EnsemblPlants" id="Pp3c10_23020V3.7">
    <property type="protein sequence ID" value="Pp3c10_23020V3.7"/>
    <property type="gene ID" value="Pp3c10_23020"/>
</dbReference>
<dbReference type="GeneID" id="112287876"/>
<dbReference type="FunFam" id="3.40.50.10330:FF:000018">
    <property type="entry name" value="Probable NAD kinase 1"/>
    <property type="match status" value="1"/>
</dbReference>